<evidence type="ECO:0000313" key="2">
    <source>
        <dbReference type="Proteomes" id="UP000234237"/>
    </source>
</evidence>
<sequence>MELKQYKHFISNTNTLNLSYLKTEPAFTIYWFGLAVMFKRK</sequence>
<dbReference type="Proteomes" id="UP000234237">
    <property type="component" value="Chromosome"/>
</dbReference>
<reference evidence="2" key="1">
    <citation type="submission" date="2016-11" db="EMBL/GenBank/DDBJ databases">
        <title>Complete genome sequence of Virgibacillus pantothenticus 21D, a halophilic bacterium isolated from the deep hypersaline anoxic basin Discovery in the Mediterranean Sea.</title>
        <authorList>
            <person name="Zeaiter Z."/>
            <person name="Booth J.M."/>
            <person name="Prosdocimi E.M."/>
            <person name="Mapelli F."/>
            <person name="Fusi M."/>
            <person name="Daffonchio D."/>
            <person name="Borin S."/>
            <person name="Crotti E."/>
        </authorList>
    </citation>
    <scope>NUCLEOTIDE SEQUENCE [LARGE SCALE GENOMIC DNA]</scope>
    <source>
        <strain evidence="2">21D</strain>
    </source>
</reference>
<dbReference type="KEGG" id="vpn:A21D_03463"/>
<name>A0A2K9J3H2_9BACI</name>
<dbReference type="EMBL" id="CP018622">
    <property type="protein sequence ID" value="AUJ26497.1"/>
    <property type="molecule type" value="Genomic_DNA"/>
</dbReference>
<protein>
    <submittedName>
        <fullName evidence="1">Uncharacterized protein</fullName>
    </submittedName>
</protein>
<organism evidence="1 2">
    <name type="scientific">Virgibacillus dokdonensis</name>
    <dbReference type="NCBI Taxonomy" id="302167"/>
    <lineage>
        <taxon>Bacteria</taxon>
        <taxon>Bacillati</taxon>
        <taxon>Bacillota</taxon>
        <taxon>Bacilli</taxon>
        <taxon>Bacillales</taxon>
        <taxon>Bacillaceae</taxon>
        <taxon>Virgibacillus</taxon>
    </lineage>
</organism>
<gene>
    <name evidence="1" type="ORF">A21D_03463</name>
</gene>
<evidence type="ECO:0000313" key="1">
    <source>
        <dbReference type="EMBL" id="AUJ26497.1"/>
    </source>
</evidence>
<proteinExistence type="predicted"/>
<accession>A0A2K9J3H2</accession>
<dbReference type="AlphaFoldDB" id="A0A2K9J3H2"/>